<comment type="caution">
    <text evidence="1">The sequence shown here is derived from an EMBL/GenBank/DDBJ whole genome shotgun (WGS) entry which is preliminary data.</text>
</comment>
<evidence type="ECO:0000313" key="1">
    <source>
        <dbReference type="EMBL" id="CAL6098844.1"/>
    </source>
</evidence>
<evidence type="ECO:0000313" key="2">
    <source>
        <dbReference type="Proteomes" id="UP001642409"/>
    </source>
</evidence>
<protein>
    <submittedName>
        <fullName evidence="1">Hypothetical_protein</fullName>
    </submittedName>
</protein>
<reference evidence="1 2" key="1">
    <citation type="submission" date="2024-07" db="EMBL/GenBank/DDBJ databases">
        <authorList>
            <person name="Akdeniz Z."/>
        </authorList>
    </citation>
    <scope>NUCLEOTIDE SEQUENCE [LARGE SCALE GENOMIC DNA]</scope>
</reference>
<gene>
    <name evidence="1" type="ORF">HINF_LOCUS69797</name>
</gene>
<dbReference type="Proteomes" id="UP001642409">
    <property type="component" value="Unassembled WGS sequence"/>
</dbReference>
<organism evidence="1 2">
    <name type="scientific">Hexamita inflata</name>
    <dbReference type="NCBI Taxonomy" id="28002"/>
    <lineage>
        <taxon>Eukaryota</taxon>
        <taxon>Metamonada</taxon>
        <taxon>Diplomonadida</taxon>
        <taxon>Hexamitidae</taxon>
        <taxon>Hexamitinae</taxon>
        <taxon>Hexamita</taxon>
    </lineage>
</organism>
<name>A0ABP1M3B4_9EUKA</name>
<accession>A0ABP1M3B4</accession>
<sequence>MGSRIFCVRILAKCTRVQFAFWRVVGCWFIAVLNYPSSRLTSQGLQLRALRTAVVRRVFGEFGKKYMYLETRTFVSHGRNGGEGACPRVSRRRLARNSVAQVLVKEYKIVAPKQSKSITRCNSFRGFFVFVVRATHLEALKALTFIERFHGAVSYVLGASFETWFCMQTVSTLAKSDYLYDGIFGKGRPKTSLHCLILILPLAKKHDFRLENHGSFLVQESF</sequence>
<keyword evidence="2" id="KW-1185">Reference proteome</keyword>
<proteinExistence type="predicted"/>
<dbReference type="EMBL" id="CAXDID020000514">
    <property type="protein sequence ID" value="CAL6098844.1"/>
    <property type="molecule type" value="Genomic_DNA"/>
</dbReference>